<evidence type="ECO:0000313" key="2">
    <source>
        <dbReference type="Proteomes" id="UP001500187"/>
    </source>
</evidence>
<sequence>MSCYAEICFLITSPVSTFRGSGPLQPVGELGGMLPEHLVDNVVEIKADRCHGHEAFRFIAEHGI</sequence>
<name>A0ABP9AY52_9MICC</name>
<organism evidence="1 2">
    <name type="scientific">Rothia endophytica</name>
    <dbReference type="NCBI Taxonomy" id="1324766"/>
    <lineage>
        <taxon>Bacteria</taxon>
        <taxon>Bacillati</taxon>
        <taxon>Actinomycetota</taxon>
        <taxon>Actinomycetes</taxon>
        <taxon>Micrococcales</taxon>
        <taxon>Micrococcaceae</taxon>
        <taxon>Rothia</taxon>
    </lineage>
</organism>
<proteinExistence type="predicted"/>
<reference evidence="2" key="1">
    <citation type="journal article" date="2019" name="Int. J. Syst. Evol. Microbiol.">
        <title>The Global Catalogue of Microorganisms (GCM) 10K type strain sequencing project: providing services to taxonomists for standard genome sequencing and annotation.</title>
        <authorList>
            <consortium name="The Broad Institute Genomics Platform"/>
            <consortium name="The Broad Institute Genome Sequencing Center for Infectious Disease"/>
            <person name="Wu L."/>
            <person name="Ma J."/>
        </authorList>
    </citation>
    <scope>NUCLEOTIDE SEQUENCE [LARGE SCALE GENOMIC DNA]</scope>
    <source>
        <strain evidence="2">JCM 18541</strain>
    </source>
</reference>
<dbReference type="EMBL" id="BAABKP010000001">
    <property type="protein sequence ID" value="GAA4786939.1"/>
    <property type="molecule type" value="Genomic_DNA"/>
</dbReference>
<accession>A0ABP9AY52</accession>
<protein>
    <submittedName>
        <fullName evidence="1">Uncharacterized protein</fullName>
    </submittedName>
</protein>
<comment type="caution">
    <text evidence="1">The sequence shown here is derived from an EMBL/GenBank/DDBJ whole genome shotgun (WGS) entry which is preliminary data.</text>
</comment>
<dbReference type="Proteomes" id="UP001500187">
    <property type="component" value="Unassembled WGS sequence"/>
</dbReference>
<gene>
    <name evidence="1" type="ORF">GCM10023352_00560</name>
</gene>
<keyword evidence="2" id="KW-1185">Reference proteome</keyword>
<evidence type="ECO:0000313" key="1">
    <source>
        <dbReference type="EMBL" id="GAA4786939.1"/>
    </source>
</evidence>